<dbReference type="EMBL" id="MU150259">
    <property type="protein sequence ID" value="KAF9463768.1"/>
    <property type="molecule type" value="Genomic_DNA"/>
</dbReference>
<proteinExistence type="predicted"/>
<dbReference type="Proteomes" id="UP000807353">
    <property type="component" value="Unassembled WGS sequence"/>
</dbReference>
<organism evidence="2 3">
    <name type="scientific">Collybia nuda</name>
    <dbReference type="NCBI Taxonomy" id="64659"/>
    <lineage>
        <taxon>Eukaryota</taxon>
        <taxon>Fungi</taxon>
        <taxon>Dikarya</taxon>
        <taxon>Basidiomycota</taxon>
        <taxon>Agaricomycotina</taxon>
        <taxon>Agaricomycetes</taxon>
        <taxon>Agaricomycetidae</taxon>
        <taxon>Agaricales</taxon>
        <taxon>Tricholomatineae</taxon>
        <taxon>Clitocybaceae</taxon>
        <taxon>Collybia</taxon>
    </lineage>
</organism>
<feature type="signal peptide" evidence="1">
    <location>
        <begin position="1"/>
        <end position="17"/>
    </location>
</feature>
<evidence type="ECO:0000313" key="3">
    <source>
        <dbReference type="Proteomes" id="UP000807353"/>
    </source>
</evidence>
<protein>
    <submittedName>
        <fullName evidence="2">Uncharacterized protein</fullName>
    </submittedName>
</protein>
<comment type="caution">
    <text evidence="2">The sequence shown here is derived from an EMBL/GenBank/DDBJ whole genome shotgun (WGS) entry which is preliminary data.</text>
</comment>
<dbReference type="AlphaFoldDB" id="A0A9P5Y7N2"/>
<keyword evidence="3" id="KW-1185">Reference proteome</keyword>
<name>A0A9P5Y7N2_9AGAR</name>
<evidence type="ECO:0000313" key="2">
    <source>
        <dbReference type="EMBL" id="KAF9463768.1"/>
    </source>
</evidence>
<feature type="chain" id="PRO_5040117157" evidence="1">
    <location>
        <begin position="18"/>
        <end position="182"/>
    </location>
</feature>
<evidence type="ECO:0000256" key="1">
    <source>
        <dbReference type="SAM" id="SignalP"/>
    </source>
</evidence>
<accession>A0A9P5Y7N2</accession>
<sequence length="182" mass="21052">MCHVPGMSRHAWPWRLATPWRLQLFQLDLQLPSPFLILNEEHTGINFAPKNLKLIVLVRSNIPQEAEKKSYRTVALPAGNSIKVGVKKSMRVVFAEKLLTVSRLMCSIIRLYLPVRPFEPLQRIIDPAFFKYPMLKCTGEISCQWRLRTAERNFGSTLVAMDVEKRLSCLEETSPTHVHRRD</sequence>
<reference evidence="2" key="1">
    <citation type="submission" date="2020-11" db="EMBL/GenBank/DDBJ databases">
        <authorList>
            <consortium name="DOE Joint Genome Institute"/>
            <person name="Ahrendt S."/>
            <person name="Riley R."/>
            <person name="Andreopoulos W."/>
            <person name="Labutti K."/>
            <person name="Pangilinan J."/>
            <person name="Ruiz-Duenas F.J."/>
            <person name="Barrasa J.M."/>
            <person name="Sanchez-Garcia M."/>
            <person name="Camarero S."/>
            <person name="Miyauchi S."/>
            <person name="Serrano A."/>
            <person name="Linde D."/>
            <person name="Babiker R."/>
            <person name="Drula E."/>
            <person name="Ayuso-Fernandez I."/>
            <person name="Pacheco R."/>
            <person name="Padilla G."/>
            <person name="Ferreira P."/>
            <person name="Barriuso J."/>
            <person name="Kellner H."/>
            <person name="Castanera R."/>
            <person name="Alfaro M."/>
            <person name="Ramirez L."/>
            <person name="Pisabarro A.G."/>
            <person name="Kuo A."/>
            <person name="Tritt A."/>
            <person name="Lipzen A."/>
            <person name="He G."/>
            <person name="Yan M."/>
            <person name="Ng V."/>
            <person name="Cullen D."/>
            <person name="Martin F."/>
            <person name="Rosso M.-N."/>
            <person name="Henrissat B."/>
            <person name="Hibbett D."/>
            <person name="Martinez A.T."/>
            <person name="Grigoriev I.V."/>
        </authorList>
    </citation>
    <scope>NUCLEOTIDE SEQUENCE</scope>
    <source>
        <strain evidence="2">CBS 247.69</strain>
    </source>
</reference>
<gene>
    <name evidence="2" type="ORF">BDZ94DRAFT_588746</name>
</gene>
<keyword evidence="1" id="KW-0732">Signal</keyword>